<evidence type="ECO:0000256" key="2">
    <source>
        <dbReference type="ARBA" id="ARBA00022472"/>
    </source>
</evidence>
<evidence type="ECO:0000256" key="1">
    <source>
        <dbReference type="ARBA" id="ARBA00007692"/>
    </source>
</evidence>
<dbReference type="InterPro" id="IPR043502">
    <property type="entry name" value="DNA/RNA_pol_sf"/>
</dbReference>
<keyword evidence="6" id="KW-0548">Nucleotidyltransferase</keyword>
<dbReference type="Proteomes" id="UP000289340">
    <property type="component" value="Chromosome 18"/>
</dbReference>
<dbReference type="InterPro" id="IPR013103">
    <property type="entry name" value="RVT_2"/>
</dbReference>
<dbReference type="GO" id="GO:0006353">
    <property type="term" value="P:DNA-templated transcription termination"/>
    <property type="evidence" value="ECO:0007669"/>
    <property type="project" value="UniProtKB-KW"/>
</dbReference>
<dbReference type="GO" id="GO:0003887">
    <property type="term" value="F:DNA-directed DNA polymerase activity"/>
    <property type="evidence" value="ECO:0007669"/>
    <property type="project" value="UniProtKB-EC"/>
</dbReference>
<dbReference type="EMBL" id="QZWG01000018">
    <property type="protein sequence ID" value="RZB51614.1"/>
    <property type="molecule type" value="Genomic_DNA"/>
</dbReference>
<accession>A0A445FRZ2</accession>
<evidence type="ECO:0000256" key="4">
    <source>
        <dbReference type="SAM" id="MobiDB-lite"/>
    </source>
</evidence>
<dbReference type="PANTHER" id="PTHR11439:SF524">
    <property type="entry name" value="RNA-DIRECTED DNA POLYMERASE, PROTEIN KINASE RLK-PELLE-DLSV FAMILY"/>
    <property type="match status" value="1"/>
</dbReference>
<keyword evidence="7" id="KW-1185">Reference proteome</keyword>
<protein>
    <submittedName>
        <fullName evidence="6">Retrovirus-related Pol polyprotein from transposon RE1</fullName>
        <ecNumber evidence="6">2.7.7.7</ecNumber>
    </submittedName>
</protein>
<organism evidence="6 7">
    <name type="scientific">Glycine soja</name>
    <name type="common">Wild soybean</name>
    <dbReference type="NCBI Taxonomy" id="3848"/>
    <lineage>
        <taxon>Eukaryota</taxon>
        <taxon>Viridiplantae</taxon>
        <taxon>Streptophyta</taxon>
        <taxon>Embryophyta</taxon>
        <taxon>Tracheophyta</taxon>
        <taxon>Spermatophyta</taxon>
        <taxon>Magnoliopsida</taxon>
        <taxon>eudicotyledons</taxon>
        <taxon>Gunneridae</taxon>
        <taxon>Pentapetalae</taxon>
        <taxon>rosids</taxon>
        <taxon>fabids</taxon>
        <taxon>Fabales</taxon>
        <taxon>Fabaceae</taxon>
        <taxon>Papilionoideae</taxon>
        <taxon>50 kb inversion clade</taxon>
        <taxon>NPAAA clade</taxon>
        <taxon>indigoferoid/millettioid clade</taxon>
        <taxon>Phaseoleae</taxon>
        <taxon>Glycine</taxon>
        <taxon>Glycine subgen. Soja</taxon>
    </lineage>
</organism>
<name>A0A445FRZ2_GLYSO</name>
<keyword evidence="6" id="KW-0808">Transferase</keyword>
<dbReference type="Pfam" id="PF02536">
    <property type="entry name" value="mTERF"/>
    <property type="match status" value="1"/>
</dbReference>
<dbReference type="CDD" id="cd09272">
    <property type="entry name" value="RNase_HI_RT_Ty1"/>
    <property type="match status" value="1"/>
</dbReference>
<keyword evidence="2" id="KW-0805">Transcription regulation</keyword>
<evidence type="ECO:0000313" key="6">
    <source>
        <dbReference type="EMBL" id="RZB51614.1"/>
    </source>
</evidence>
<feature type="domain" description="Reverse transcriptase Ty1/copia-type" evidence="5">
    <location>
        <begin position="324"/>
        <end position="417"/>
    </location>
</feature>
<dbReference type="Gene3D" id="1.25.70.10">
    <property type="entry name" value="Transcription termination factor 3, mitochondrial"/>
    <property type="match status" value="1"/>
</dbReference>
<dbReference type="InterPro" id="IPR038538">
    <property type="entry name" value="MTERF_sf"/>
</dbReference>
<keyword evidence="2" id="KW-0804">Transcription</keyword>
<keyword evidence="2" id="KW-0806">Transcription termination</keyword>
<comment type="similarity">
    <text evidence="1">Belongs to the mTERF family.</text>
</comment>
<evidence type="ECO:0000256" key="3">
    <source>
        <dbReference type="ARBA" id="ARBA00022946"/>
    </source>
</evidence>
<dbReference type="PANTHER" id="PTHR11439">
    <property type="entry name" value="GAG-POL-RELATED RETROTRANSPOSON"/>
    <property type="match status" value="1"/>
</dbReference>
<dbReference type="AlphaFoldDB" id="A0A445FRZ2"/>
<reference evidence="6 7" key="1">
    <citation type="submission" date="2018-09" db="EMBL/GenBank/DDBJ databases">
        <title>A high-quality reference genome of wild soybean provides a powerful tool to mine soybean genomes.</title>
        <authorList>
            <person name="Xie M."/>
            <person name="Chung C.Y.L."/>
            <person name="Li M.-W."/>
            <person name="Wong F.-L."/>
            <person name="Chan T.-F."/>
            <person name="Lam H.-M."/>
        </authorList>
    </citation>
    <scope>NUCLEOTIDE SEQUENCE [LARGE SCALE GENOMIC DNA]</scope>
    <source>
        <strain evidence="7">cv. W05</strain>
        <tissue evidence="6">Hypocotyl of etiolated seedlings</tissue>
    </source>
</reference>
<proteinExistence type="inferred from homology"/>
<keyword evidence="3" id="KW-0809">Transit peptide</keyword>
<sequence>MIHFPAVYVKHLKFVEAVEMVEAMGLPSEDIAEYPPVLAYSLEKRIISRFHVIKILKSKGLLDNSFHTGSFMTITEEKFLKKFVIDFQKDLPLLPDVYKDLIDYQKTNRLLREWIIETLSEEALGLVVGLDIAHAVWTALKDSYAEDSQEREFTLHQHMTYLHKEDDQSIGEHIRTFQGIDSVLIGDGSFLPIHDLTTITTAFASAPPCSNPLMKSLALKLPIASFGQPEQPSLPEHENLESQHSPIDPDLELRPHTSIQPLESASSTQTQLPHVVPTHPLVTRSQHGITKYALITMLSLDILCNPYNICSALAHPGWKAASKADPSLFIWHSNIGSLILLLYVYDILLTGSTTTLVSDFIKLLQSEFSMKDLGPLHHFLGIEILQTTDGLHLSQSHYALTILERVVDCKPKSTPLEAKMKMTSNGTPYDDPSYFRGLVGSLQYLTLTRPDISYSVNFVSQFMHYATIMHLQMAHHILRYVKGTIDVGLHFTSNTTLDLFAFFDADWAGCPTNRHSTIGYCIYLGRNLISWCAKKQPTISQSSTEAKYRAMAKTTIELTWLTFLLQDLRISLASLPLLYCDNLNALHMTINPVFHAHNKHIELDYHYARERVALGHLVTHHIPTNDQVADLFTKPMSKATLMHFRTKLCLQPHPCLREDINNNQLLNDNHAKKETKSRWKQIPMIVLLIIESCWKTNLL</sequence>
<evidence type="ECO:0000313" key="7">
    <source>
        <dbReference type="Proteomes" id="UP000289340"/>
    </source>
</evidence>
<gene>
    <name evidence="6" type="ORF">D0Y65_048154</name>
</gene>
<dbReference type="GO" id="GO:0003676">
    <property type="term" value="F:nucleic acid binding"/>
    <property type="evidence" value="ECO:0007669"/>
    <property type="project" value="InterPro"/>
</dbReference>
<comment type="caution">
    <text evidence="6">The sequence shown here is derived from an EMBL/GenBank/DDBJ whole genome shotgun (WGS) entry which is preliminary data.</text>
</comment>
<dbReference type="InterPro" id="IPR003690">
    <property type="entry name" value="MTERF"/>
</dbReference>
<feature type="region of interest" description="Disordered" evidence="4">
    <location>
        <begin position="228"/>
        <end position="254"/>
    </location>
</feature>
<evidence type="ECO:0000259" key="5">
    <source>
        <dbReference type="Pfam" id="PF07727"/>
    </source>
</evidence>
<dbReference type="Pfam" id="PF07727">
    <property type="entry name" value="RVT_2"/>
    <property type="match status" value="1"/>
</dbReference>
<dbReference type="EC" id="2.7.7.7" evidence="6"/>
<dbReference type="SUPFAM" id="SSF56672">
    <property type="entry name" value="DNA/RNA polymerases"/>
    <property type="match status" value="1"/>
</dbReference>
<dbReference type="Pfam" id="PF14223">
    <property type="entry name" value="Retrotran_gag_2"/>
    <property type="match status" value="1"/>
</dbReference>